<dbReference type="KEGG" id="hsc:HVS_15950"/>
<organism evidence="2 4">
    <name type="scientific">Acetivibrio saccincola</name>
    <dbReference type="NCBI Taxonomy" id="1677857"/>
    <lineage>
        <taxon>Bacteria</taxon>
        <taxon>Bacillati</taxon>
        <taxon>Bacillota</taxon>
        <taxon>Clostridia</taxon>
        <taxon>Eubacteriales</taxon>
        <taxon>Oscillospiraceae</taxon>
        <taxon>Acetivibrio</taxon>
    </lineage>
</organism>
<dbReference type="Pfam" id="PF14034">
    <property type="entry name" value="Spore_YtrH"/>
    <property type="match status" value="1"/>
</dbReference>
<keyword evidence="1" id="KW-1133">Transmembrane helix</keyword>
<reference evidence="3 5" key="2">
    <citation type="journal article" date="2018" name="Syst. Appl. Microbiol.">
        <title>Characterization and high-quality draft genome sequence of Herbivorax saccincola A7, an anaerobic, alkaliphilic, thermophilic, cellulolytic, and xylanolytic bacterium.</title>
        <authorList>
            <person name="Aikawa S."/>
            <person name="Baramee S."/>
            <person name="Sermsathanaswadi J."/>
            <person name="Thianheng P."/>
            <person name="Tachaapaikoon C."/>
            <person name="Shikata A."/>
            <person name="Waeonukul R."/>
            <person name="Pason P."/>
            <person name="Ratanakhanokchai K."/>
            <person name="Kosugi A."/>
        </authorList>
    </citation>
    <scope>NUCLEOTIDE SEQUENCE [LARGE SCALE GENOMIC DNA]</scope>
    <source>
        <strain evidence="3 5">A7</strain>
    </source>
</reference>
<evidence type="ECO:0000313" key="5">
    <source>
        <dbReference type="Proteomes" id="UP000239720"/>
    </source>
</evidence>
<protein>
    <submittedName>
        <fullName evidence="2">Sporulation membrane protein YtrH</fullName>
    </submittedName>
    <submittedName>
        <fullName evidence="3">Sporulation protein</fullName>
    </submittedName>
</protein>
<reference evidence="2 4" key="1">
    <citation type="submission" date="2017-12" db="EMBL/GenBank/DDBJ databases">
        <title>Complete genome sequence of Herbivorax saccincola GGR1, a novel Cellulosome-producing hydrolytic bacterium in a thermophilic biogas plant, established by Illumina and Nanopore MinION sequencing.</title>
        <authorList>
            <person name="Pechtl A."/>
            <person name="Ruckert C."/>
            <person name="Koeck D.E."/>
            <person name="Maus I."/>
            <person name="Winkler A."/>
            <person name="Kalinowski J."/>
            <person name="Puhler A."/>
            <person name="Schwarz W.W."/>
            <person name="Zverlov V.V."/>
            <person name="Schluter A."/>
            <person name="Liebl W."/>
        </authorList>
    </citation>
    <scope>NUCLEOTIDE SEQUENCE [LARGE SCALE GENOMIC DNA]</scope>
    <source>
        <strain evidence="2">GGR1</strain>
        <strain evidence="4">SR1</strain>
    </source>
</reference>
<dbReference type="AlphaFoldDB" id="A0A2K9E6M9"/>
<evidence type="ECO:0000313" key="2">
    <source>
        <dbReference type="EMBL" id="AUG59029.1"/>
    </source>
</evidence>
<proteinExistence type="predicted"/>
<accession>A0A2K9E6M9</accession>
<dbReference type="Proteomes" id="UP000233534">
    <property type="component" value="Chromosome"/>
</dbReference>
<keyword evidence="1" id="KW-0812">Transmembrane</keyword>
<feature type="transmembrane region" description="Helical" evidence="1">
    <location>
        <begin position="12"/>
        <end position="32"/>
    </location>
</feature>
<evidence type="ECO:0000313" key="3">
    <source>
        <dbReference type="EMBL" id="PQQ65889.1"/>
    </source>
</evidence>
<name>A0A2K9E6M9_9FIRM</name>
<dbReference type="EMBL" id="NEMB01000003">
    <property type="protein sequence ID" value="PQQ65889.1"/>
    <property type="molecule type" value="Genomic_DNA"/>
</dbReference>
<dbReference type="EMBL" id="CP025197">
    <property type="protein sequence ID" value="AUG59029.1"/>
    <property type="molecule type" value="Genomic_DNA"/>
</dbReference>
<gene>
    <name evidence="2" type="primary">ytrH</name>
    <name evidence="3" type="ORF">B9R14_03310</name>
    <name evidence="2" type="ORF">HVS_15950</name>
</gene>
<feature type="transmembrane region" description="Helical" evidence="1">
    <location>
        <begin position="79"/>
        <end position="100"/>
    </location>
</feature>
<dbReference type="InterPro" id="IPR025689">
    <property type="entry name" value="Spore_YtrH"/>
</dbReference>
<evidence type="ECO:0000313" key="4">
    <source>
        <dbReference type="Proteomes" id="UP000233534"/>
    </source>
</evidence>
<sequence>MSFLPSNIIYNFLISFGVIVGASLLAGIGALINDHPPLKTMFNIAGSVKIWAVAVALGGTFSSFEAIEKGIFKGEIKSIIKQAVYVVVAVLGANMGYGFIRLIQKCGESIIK</sequence>
<evidence type="ECO:0000256" key="1">
    <source>
        <dbReference type="SAM" id="Phobius"/>
    </source>
</evidence>
<feature type="transmembrane region" description="Helical" evidence="1">
    <location>
        <begin position="44"/>
        <end position="67"/>
    </location>
</feature>
<dbReference type="OrthoDB" id="2381692at2"/>
<dbReference type="RefSeq" id="WP_101303823.1">
    <property type="nucleotide sequence ID" value="NZ_CP025197.1"/>
</dbReference>
<keyword evidence="4" id="KW-1185">Reference proteome</keyword>
<dbReference type="Proteomes" id="UP000239720">
    <property type="component" value="Unassembled WGS sequence"/>
</dbReference>
<keyword evidence="1" id="KW-0472">Membrane</keyword>